<evidence type="ECO:0008006" key="5">
    <source>
        <dbReference type="Google" id="ProtNLM"/>
    </source>
</evidence>
<proteinExistence type="predicted"/>
<protein>
    <recommendedName>
        <fullName evidence="5">DUF2520 domain-containing protein</fullName>
    </recommendedName>
</protein>
<dbReference type="PANTHER" id="PTHR40459">
    <property type="entry name" value="CONSERVED HYPOTHETICAL ALANINE AND LEUCINE RICH PROTEIN"/>
    <property type="match status" value="1"/>
</dbReference>
<dbReference type="SUPFAM" id="SSF48179">
    <property type="entry name" value="6-phosphogluconate dehydrogenase C-terminal domain-like"/>
    <property type="match status" value="1"/>
</dbReference>
<reference evidence="3" key="1">
    <citation type="journal article" date="2022" name="Int. J. Syst. Evol. Microbiol.">
        <title>Prevotella lacticifex sp. nov., isolated from the rumen of cows.</title>
        <authorList>
            <person name="Shinkai T."/>
            <person name="Ikeyama N."/>
            <person name="Kumagai M."/>
            <person name="Ohmori H."/>
            <person name="Sakamoto M."/>
            <person name="Ohkuma M."/>
            <person name="Mitsumori M."/>
        </authorList>
    </citation>
    <scope>NUCLEOTIDE SEQUENCE</scope>
    <source>
        <strain evidence="3">R5076</strain>
    </source>
</reference>
<dbReference type="InterPro" id="IPR008927">
    <property type="entry name" value="6-PGluconate_DH-like_C_sf"/>
</dbReference>
<dbReference type="GeneID" id="72467296"/>
<dbReference type="Pfam" id="PF10728">
    <property type="entry name" value="DUF2520"/>
    <property type="match status" value="1"/>
</dbReference>
<sequence length="261" mass="28478">MRIVLIGAGNLATNLGKALHGAGHDIVQVYSHTWDNAQRLATIVGGAATDDLSSIVSSADVYIFSIKDSALGEVIPQVVSGRADKLMIHTAGSMPMSLFEGMALHYGVLYPMQTFSKSREVDFKVIPCFVEGNDSYALSAIAELASSVSDRVSELSSDDRRYLHLAAVWACNFTNHCYEVSAELLRKHGIPFDVMLPLIDETAAKVHDLAPIDAQTGPAVRFDENVIRAQSLLMRDNPLLKDLYERMSMSIHKVALSKGKK</sequence>
<dbReference type="PANTHER" id="PTHR40459:SF1">
    <property type="entry name" value="CONSERVED HYPOTHETICAL ALANINE AND LEUCINE RICH PROTEIN"/>
    <property type="match status" value="1"/>
</dbReference>
<dbReference type="Gene3D" id="3.40.50.720">
    <property type="entry name" value="NAD(P)-binding Rossmann-like Domain"/>
    <property type="match status" value="1"/>
</dbReference>
<gene>
    <name evidence="3" type="ORF">PRLR5076_15210</name>
</gene>
<dbReference type="InterPro" id="IPR037108">
    <property type="entry name" value="TM1727-like_C_sf"/>
</dbReference>
<feature type="domain" description="Pyrroline-5-carboxylate reductase catalytic N-terminal" evidence="1">
    <location>
        <begin position="2"/>
        <end position="90"/>
    </location>
</feature>
<dbReference type="SUPFAM" id="SSF51735">
    <property type="entry name" value="NAD(P)-binding Rossmann-fold domains"/>
    <property type="match status" value="1"/>
</dbReference>
<evidence type="ECO:0000259" key="1">
    <source>
        <dbReference type="Pfam" id="PF03807"/>
    </source>
</evidence>
<organism evidence="3 4">
    <name type="scientific">Prevotella lacticifex</name>
    <dbReference type="NCBI Taxonomy" id="2854755"/>
    <lineage>
        <taxon>Bacteria</taxon>
        <taxon>Pseudomonadati</taxon>
        <taxon>Bacteroidota</taxon>
        <taxon>Bacteroidia</taxon>
        <taxon>Bacteroidales</taxon>
        <taxon>Prevotellaceae</taxon>
        <taxon>Prevotella</taxon>
    </lineage>
</organism>
<feature type="domain" description="DUF2520" evidence="2">
    <location>
        <begin position="126"/>
        <end position="250"/>
    </location>
</feature>
<evidence type="ECO:0000313" key="4">
    <source>
        <dbReference type="Proteomes" id="UP000825483"/>
    </source>
</evidence>
<dbReference type="Pfam" id="PF03807">
    <property type="entry name" value="F420_oxidored"/>
    <property type="match status" value="1"/>
</dbReference>
<accession>A0A9R1CA01</accession>
<dbReference type="InterPro" id="IPR036291">
    <property type="entry name" value="NAD(P)-bd_dom_sf"/>
</dbReference>
<comment type="caution">
    <text evidence="3">The sequence shown here is derived from an EMBL/GenBank/DDBJ whole genome shotgun (WGS) entry which is preliminary data.</text>
</comment>
<dbReference type="InterPro" id="IPR028939">
    <property type="entry name" value="P5C_Rdtase_cat_N"/>
</dbReference>
<dbReference type="RefSeq" id="WP_223926139.1">
    <property type="nucleotide sequence ID" value="NZ_BPTU01000001.1"/>
</dbReference>
<evidence type="ECO:0000313" key="3">
    <source>
        <dbReference type="EMBL" id="GJG58670.1"/>
    </source>
</evidence>
<name>A0A9R1CA01_9BACT</name>
<keyword evidence="4" id="KW-1185">Reference proteome</keyword>
<dbReference type="Gene3D" id="1.10.1040.20">
    <property type="entry name" value="ProC-like, C-terminal domain"/>
    <property type="match status" value="1"/>
</dbReference>
<dbReference type="Proteomes" id="UP000825483">
    <property type="component" value="Unassembled WGS sequence"/>
</dbReference>
<evidence type="ECO:0000259" key="2">
    <source>
        <dbReference type="Pfam" id="PF10728"/>
    </source>
</evidence>
<dbReference type="AlphaFoldDB" id="A0A9R1CA01"/>
<dbReference type="EMBL" id="BPUB01000001">
    <property type="protein sequence ID" value="GJG58670.1"/>
    <property type="molecule type" value="Genomic_DNA"/>
</dbReference>
<dbReference type="InterPro" id="IPR018931">
    <property type="entry name" value="DUF2520"/>
</dbReference>